<organism evidence="1 2">
    <name type="scientific">Senna tora</name>
    <dbReference type="NCBI Taxonomy" id="362788"/>
    <lineage>
        <taxon>Eukaryota</taxon>
        <taxon>Viridiplantae</taxon>
        <taxon>Streptophyta</taxon>
        <taxon>Embryophyta</taxon>
        <taxon>Tracheophyta</taxon>
        <taxon>Spermatophyta</taxon>
        <taxon>Magnoliopsida</taxon>
        <taxon>eudicotyledons</taxon>
        <taxon>Gunneridae</taxon>
        <taxon>Pentapetalae</taxon>
        <taxon>rosids</taxon>
        <taxon>fabids</taxon>
        <taxon>Fabales</taxon>
        <taxon>Fabaceae</taxon>
        <taxon>Caesalpinioideae</taxon>
        <taxon>Cassia clade</taxon>
        <taxon>Senna</taxon>
    </lineage>
</organism>
<protein>
    <submittedName>
        <fullName evidence="1">Uncharacterized protein</fullName>
    </submittedName>
</protein>
<evidence type="ECO:0000313" key="2">
    <source>
        <dbReference type="Proteomes" id="UP000634136"/>
    </source>
</evidence>
<evidence type="ECO:0000313" key="1">
    <source>
        <dbReference type="EMBL" id="KAF7820914.1"/>
    </source>
</evidence>
<dbReference type="EMBL" id="JAAIUW010000008">
    <property type="protein sequence ID" value="KAF7820914.1"/>
    <property type="molecule type" value="Genomic_DNA"/>
</dbReference>
<keyword evidence="2" id="KW-1185">Reference proteome</keyword>
<proteinExistence type="predicted"/>
<sequence length="24" mass="2712">MGSIFNRLENPWPGSLTMGYELAQ</sequence>
<name>A0A834TH21_9FABA</name>
<accession>A0A834TH21</accession>
<gene>
    <name evidence="1" type="ORF">G2W53_026369</name>
</gene>
<reference evidence="1" key="1">
    <citation type="submission" date="2020-09" db="EMBL/GenBank/DDBJ databases">
        <title>Genome-Enabled Discovery of Anthraquinone Biosynthesis in Senna tora.</title>
        <authorList>
            <person name="Kang S.-H."/>
            <person name="Pandey R.P."/>
            <person name="Lee C.-M."/>
            <person name="Sim J.-S."/>
            <person name="Jeong J.-T."/>
            <person name="Choi B.-S."/>
            <person name="Jung M."/>
            <person name="Ginzburg D."/>
            <person name="Zhao K."/>
            <person name="Won S.Y."/>
            <person name="Oh T.-J."/>
            <person name="Yu Y."/>
            <person name="Kim N.-H."/>
            <person name="Lee O.R."/>
            <person name="Lee T.-H."/>
            <person name="Bashyal P."/>
            <person name="Kim T.-S."/>
            <person name="Lee W.-H."/>
            <person name="Kawkins C."/>
            <person name="Kim C.-K."/>
            <person name="Kim J.S."/>
            <person name="Ahn B.O."/>
            <person name="Rhee S.Y."/>
            <person name="Sohng J.K."/>
        </authorList>
    </citation>
    <scope>NUCLEOTIDE SEQUENCE</scope>
    <source>
        <tissue evidence="1">Leaf</tissue>
    </source>
</reference>
<dbReference type="Proteomes" id="UP000634136">
    <property type="component" value="Unassembled WGS sequence"/>
</dbReference>
<comment type="caution">
    <text evidence="1">The sequence shown here is derived from an EMBL/GenBank/DDBJ whole genome shotgun (WGS) entry which is preliminary data.</text>
</comment>
<dbReference type="AlphaFoldDB" id="A0A834TH21"/>